<dbReference type="GO" id="GO:0003735">
    <property type="term" value="F:structural constituent of ribosome"/>
    <property type="evidence" value="ECO:0007669"/>
    <property type="project" value="TreeGrafter"/>
</dbReference>
<feature type="domain" description="S1 motif" evidence="5">
    <location>
        <begin position="276"/>
        <end position="338"/>
    </location>
</feature>
<comment type="function">
    <text evidence="4">Binds mRNA; thus facilitating recognition of the initiation point. It is needed to translate mRNA with a short Shine-Dalgarno (SD) purine-rich sequence.</text>
</comment>
<dbReference type="Gene3D" id="2.40.50.140">
    <property type="entry name" value="Nucleic acid-binding proteins"/>
    <property type="match status" value="4"/>
</dbReference>
<dbReference type="InterPro" id="IPR035104">
    <property type="entry name" value="Ribosomal_protein_S1-like"/>
</dbReference>
<reference evidence="6 7" key="1">
    <citation type="submission" date="2008-07" db="EMBL/GenBank/DDBJ databases">
        <authorList>
            <person name="Gonzalez J."/>
            <person name="Sokolova T."/>
            <person name="Ferriera S."/>
            <person name="Johnson J."/>
            <person name="Kravitz S."/>
            <person name="Beeson K."/>
            <person name="Sutton G."/>
            <person name="Rogers Y.-H."/>
            <person name="Friedman R."/>
            <person name="Frazier M."/>
            <person name="Venter J.C."/>
        </authorList>
    </citation>
    <scope>NUCLEOTIDE SEQUENCE [LARGE SCALE GENOMIC DNA]</scope>
    <source>
        <strain evidence="6 7">DSM 12653</strain>
    </source>
</reference>
<comment type="caution">
    <text evidence="6">The sequence shown here is derived from an EMBL/GenBank/DDBJ whole genome shotgun (WGS) entry which is preliminary data.</text>
</comment>
<feature type="domain" description="S1 motif" evidence="5">
    <location>
        <begin position="105"/>
        <end position="170"/>
    </location>
</feature>
<evidence type="ECO:0000313" key="6">
    <source>
        <dbReference type="EMBL" id="KKC29678.1"/>
    </source>
</evidence>
<evidence type="ECO:0000256" key="1">
    <source>
        <dbReference type="ARBA" id="ARBA00006767"/>
    </source>
</evidence>
<dbReference type="Pfam" id="PF00575">
    <property type="entry name" value="S1"/>
    <property type="match status" value="4"/>
</dbReference>
<evidence type="ECO:0000256" key="4">
    <source>
        <dbReference type="ARBA" id="ARBA00025604"/>
    </source>
</evidence>
<protein>
    <submittedName>
        <fullName evidence="6">Ribosomal protein S1</fullName>
    </submittedName>
</protein>
<dbReference type="Proteomes" id="UP000010146">
    <property type="component" value="Unassembled WGS sequence"/>
</dbReference>
<keyword evidence="3" id="KW-0687">Ribonucleoprotein</keyword>
<dbReference type="PANTHER" id="PTHR10724:SF7">
    <property type="entry name" value="SMALL RIBOSOMAL SUBUNIT PROTEIN BS1C"/>
    <property type="match status" value="1"/>
</dbReference>
<dbReference type="InterPro" id="IPR012340">
    <property type="entry name" value="NA-bd_OB-fold"/>
</dbReference>
<evidence type="ECO:0000256" key="3">
    <source>
        <dbReference type="ARBA" id="ARBA00023274"/>
    </source>
</evidence>
<dbReference type="EMBL" id="ABXP02000074">
    <property type="protein sequence ID" value="KKC29678.1"/>
    <property type="molecule type" value="Genomic_DNA"/>
</dbReference>
<evidence type="ECO:0000313" key="7">
    <source>
        <dbReference type="Proteomes" id="UP000010146"/>
    </source>
</evidence>
<reference evidence="7" key="3">
    <citation type="submission" date="2015-02" db="EMBL/GenBank/DDBJ databases">
        <title>Genome analysis of three genomes within the thermophilic hydrogenogenic bacterial species Caldanaerobacter subterraneus.</title>
        <authorList>
            <person name="Sant'Anna F.H."/>
            <person name="Lebedinsky A."/>
            <person name="Sokolova T."/>
            <person name="Robb F.T."/>
            <person name="Gonzalez J.M."/>
        </authorList>
    </citation>
    <scope>NUCLEOTIDE SEQUENCE [LARGE SCALE GENOMIC DNA]</scope>
    <source>
        <strain evidence="7">DSM 12653</strain>
    </source>
</reference>
<dbReference type="FunFam" id="2.40.50.140:FF:000103">
    <property type="entry name" value="protein RRP5 homolog"/>
    <property type="match status" value="1"/>
</dbReference>
<gene>
    <name evidence="6" type="ORF">CDSM653_01272</name>
</gene>
<dbReference type="PRINTS" id="PR00681">
    <property type="entry name" value="RIBOSOMALS1"/>
</dbReference>
<organism evidence="6 7">
    <name type="scientific">Caldanaerobacter subterraneus subsp. pacificus DSM 12653</name>
    <dbReference type="NCBI Taxonomy" id="391606"/>
    <lineage>
        <taxon>Bacteria</taxon>
        <taxon>Bacillati</taxon>
        <taxon>Bacillota</taxon>
        <taxon>Clostridia</taxon>
        <taxon>Thermoanaerobacterales</taxon>
        <taxon>Thermoanaerobacteraceae</taxon>
        <taxon>Caldanaerobacter</taxon>
    </lineage>
</organism>
<dbReference type="SMART" id="SM00316">
    <property type="entry name" value="S1"/>
    <property type="match status" value="4"/>
</dbReference>
<dbReference type="AlphaFoldDB" id="A0A0F5PM34"/>
<dbReference type="RefSeq" id="WP_052722046.1">
    <property type="nucleotide sequence ID" value="NZ_ABXP02000074.1"/>
</dbReference>
<dbReference type="PROSITE" id="PS50126">
    <property type="entry name" value="S1"/>
    <property type="match status" value="4"/>
</dbReference>
<dbReference type="CDD" id="cd05687">
    <property type="entry name" value="S1_RPS1_repeat_ec1_hs1"/>
    <property type="match status" value="1"/>
</dbReference>
<evidence type="ECO:0000259" key="5">
    <source>
        <dbReference type="PROSITE" id="PS50126"/>
    </source>
</evidence>
<comment type="similarity">
    <text evidence="1">Belongs to the bacterial ribosomal protein bS1 family.</text>
</comment>
<sequence>MRMNDFLEGYVFRPIKAGDIVKGKVVKVLEDGVVADIGYKGEAFVPKEELSLNPEFDVLSNFHEGEELDLYIVMVENEEGSVVASKIKAEEKLGEEKIEKAYKNREIVKGEVVKVVKGGVIAYSLGKRLFIPASHLSTKRVENLEEYLGKILELLIIEYVPGKKIIASRKEVIKLEEEKMKAELLERLEEGDVIEGKVSRIIPKGAFVNLGGMDGFIPISELGHGRIKSPEEVIKPGDKVSAYVLKVDKKEGKITLSLKKLLPNPWENVKEKYHEGDILKAKITRIMPFGVFAELEPGVEGLVHKNNLEKSIKSYSPEDIITVEVLEVSSDRISLKEVPPFEGEDDIKQTEYQELTINLGEILKKKF</sequence>
<reference evidence="6 7" key="2">
    <citation type="journal article" date="2015" name="BMC Genomics">
        <title>Analysis of three genomes within the thermophilic bacterial species Caldanaerobacter subterraneus with a focus on carbon monoxide dehydrogenase evolution and hydrolase diversity.</title>
        <authorList>
            <person name="Sant'Anna F.H."/>
            <person name="Lebedinsky A.V."/>
            <person name="Sokolova T.G."/>
            <person name="Robb F.T."/>
            <person name="Gonzalez J.M."/>
        </authorList>
    </citation>
    <scope>NUCLEOTIDE SEQUENCE [LARGE SCALE GENOMIC DNA]</scope>
    <source>
        <strain evidence="6 7">DSM 12653</strain>
    </source>
</reference>
<dbReference type="GO" id="GO:0005840">
    <property type="term" value="C:ribosome"/>
    <property type="evidence" value="ECO:0007669"/>
    <property type="project" value="UniProtKB-KW"/>
</dbReference>
<dbReference type="GO" id="GO:0006412">
    <property type="term" value="P:translation"/>
    <property type="evidence" value="ECO:0007669"/>
    <property type="project" value="TreeGrafter"/>
</dbReference>
<dbReference type="GO" id="GO:0003729">
    <property type="term" value="F:mRNA binding"/>
    <property type="evidence" value="ECO:0007669"/>
    <property type="project" value="TreeGrafter"/>
</dbReference>
<dbReference type="SUPFAM" id="SSF50249">
    <property type="entry name" value="Nucleic acid-binding proteins"/>
    <property type="match status" value="4"/>
</dbReference>
<dbReference type="InterPro" id="IPR003029">
    <property type="entry name" value="S1_domain"/>
</dbReference>
<dbReference type="InterPro" id="IPR050437">
    <property type="entry name" value="Ribos_protein_bS1-like"/>
</dbReference>
<accession>A0A0F5PM34</accession>
<keyword evidence="2 6" id="KW-0689">Ribosomal protein</keyword>
<feature type="domain" description="S1 motif" evidence="5">
    <location>
        <begin position="18"/>
        <end position="87"/>
    </location>
</feature>
<proteinExistence type="inferred from homology"/>
<dbReference type="PANTHER" id="PTHR10724">
    <property type="entry name" value="30S RIBOSOMAL PROTEIN S1"/>
    <property type="match status" value="1"/>
</dbReference>
<name>A0A0F5PM34_9THEO</name>
<feature type="domain" description="S1 motif" evidence="5">
    <location>
        <begin position="191"/>
        <end position="259"/>
    </location>
</feature>
<evidence type="ECO:0000256" key="2">
    <source>
        <dbReference type="ARBA" id="ARBA00022980"/>
    </source>
</evidence>